<dbReference type="OrthoDB" id="2403182at2759"/>
<feature type="coiled-coil region" evidence="1">
    <location>
        <begin position="106"/>
        <end position="148"/>
    </location>
</feature>
<organism evidence="2">
    <name type="scientific">Lepeophtheirus salmonis</name>
    <name type="common">Salmon louse</name>
    <name type="synonym">Caligus salmonis</name>
    <dbReference type="NCBI Taxonomy" id="72036"/>
    <lineage>
        <taxon>Eukaryota</taxon>
        <taxon>Metazoa</taxon>
        <taxon>Ecdysozoa</taxon>
        <taxon>Arthropoda</taxon>
        <taxon>Crustacea</taxon>
        <taxon>Multicrustacea</taxon>
        <taxon>Hexanauplia</taxon>
        <taxon>Copepoda</taxon>
        <taxon>Siphonostomatoida</taxon>
        <taxon>Caligidae</taxon>
        <taxon>Lepeophtheirus</taxon>
    </lineage>
</organism>
<feature type="non-terminal residue" evidence="2">
    <location>
        <position position="1"/>
    </location>
</feature>
<dbReference type="AlphaFoldDB" id="A0A0K2UVQ0"/>
<reference evidence="2" key="1">
    <citation type="submission" date="2014-05" db="EMBL/GenBank/DDBJ databases">
        <authorList>
            <person name="Chronopoulou M."/>
        </authorList>
    </citation>
    <scope>NUCLEOTIDE SEQUENCE</scope>
    <source>
        <tissue evidence="2">Whole organism</tissue>
    </source>
</reference>
<keyword evidence="1" id="KW-0175">Coiled coil</keyword>
<evidence type="ECO:0000313" key="2">
    <source>
        <dbReference type="EMBL" id="CDW42314.1"/>
    </source>
</evidence>
<protein>
    <submittedName>
        <fullName evidence="2">Uncharacterized protein</fullName>
    </submittedName>
</protein>
<accession>A0A0K2UVQ0</accession>
<name>A0A0K2UVQ0_LEPSM</name>
<sequence>ESEIEAENYEVKKSKEEHESISLRYDKLIKLKDDEINREKQEAMKLRGFMMKSTPSKKNALSNLENELSKKEAIIRELELKLEKSLYDGEVEDLLRDEIESLKHGVTKANANHSKELDKIKKANEKVINEYKDANKELQKQVGICSNRIFGCRGF</sequence>
<proteinExistence type="predicted"/>
<evidence type="ECO:0000256" key="1">
    <source>
        <dbReference type="SAM" id="Coils"/>
    </source>
</evidence>
<dbReference type="EMBL" id="HACA01024953">
    <property type="protein sequence ID" value="CDW42314.1"/>
    <property type="molecule type" value="Transcribed_RNA"/>
</dbReference>